<dbReference type="EMBL" id="BAABGQ010000006">
    <property type="protein sequence ID" value="GAA4503588.1"/>
    <property type="molecule type" value="Genomic_DNA"/>
</dbReference>
<dbReference type="PANTHER" id="PTHR48081">
    <property type="entry name" value="AB HYDROLASE SUPERFAMILY PROTEIN C4A8.06C"/>
    <property type="match status" value="1"/>
</dbReference>
<dbReference type="InterPro" id="IPR029058">
    <property type="entry name" value="AB_hydrolase_fold"/>
</dbReference>
<dbReference type="Proteomes" id="UP001501243">
    <property type="component" value="Unassembled WGS sequence"/>
</dbReference>
<protein>
    <recommendedName>
        <fullName evidence="3">Alpha/beta hydrolase fold-3 domain-containing protein</fullName>
    </recommendedName>
</protein>
<feature type="domain" description="Alpha/beta hydrolase fold-3" evidence="3">
    <location>
        <begin position="15"/>
        <end position="182"/>
    </location>
</feature>
<organism evidence="4 5">
    <name type="scientific">Hymenobacter ginsengisoli</name>
    <dbReference type="NCBI Taxonomy" id="1051626"/>
    <lineage>
        <taxon>Bacteria</taxon>
        <taxon>Pseudomonadati</taxon>
        <taxon>Bacteroidota</taxon>
        <taxon>Cytophagia</taxon>
        <taxon>Cytophagales</taxon>
        <taxon>Hymenobacteraceae</taxon>
        <taxon>Hymenobacter</taxon>
    </lineage>
</organism>
<evidence type="ECO:0000256" key="1">
    <source>
        <dbReference type="ARBA" id="ARBA00010515"/>
    </source>
</evidence>
<dbReference type="PANTHER" id="PTHR48081:SF30">
    <property type="entry name" value="ACETYL-HYDROLASE LIPR-RELATED"/>
    <property type="match status" value="1"/>
</dbReference>
<comment type="similarity">
    <text evidence="1">Belongs to the 'GDXG' lipolytic enzyme family.</text>
</comment>
<keyword evidence="2" id="KW-0378">Hydrolase</keyword>
<dbReference type="Gene3D" id="3.40.50.1820">
    <property type="entry name" value="alpha/beta hydrolase"/>
    <property type="match status" value="1"/>
</dbReference>
<sequence>MCPAPCPRGLRRLYYTLAPKAKLDESSQEVLAAYRQLVTENAHRKLLIDGGSVGSYYVVNTILQARDAHLKLPVAAAISTPSTDATGAGDSYVANDGRDLLVWKNFTQRLTTDHVIVSPGTGLTKPSVSLIQADYSKGFVPSVIATGTRDLFPSNSVRLHQALKTVHVSAELLVFEGMWHGFNATPDLPEAEACTTQALDFLTKYIN</sequence>
<evidence type="ECO:0000259" key="3">
    <source>
        <dbReference type="Pfam" id="PF07859"/>
    </source>
</evidence>
<evidence type="ECO:0000313" key="5">
    <source>
        <dbReference type="Proteomes" id="UP001501243"/>
    </source>
</evidence>
<dbReference type="InterPro" id="IPR013094">
    <property type="entry name" value="AB_hydrolase_3"/>
</dbReference>
<dbReference type="SUPFAM" id="SSF53474">
    <property type="entry name" value="alpha/beta-Hydrolases"/>
    <property type="match status" value="1"/>
</dbReference>
<accession>A0ABP8QJQ5</accession>
<dbReference type="InterPro" id="IPR050300">
    <property type="entry name" value="GDXG_lipolytic_enzyme"/>
</dbReference>
<gene>
    <name evidence="4" type="ORF">GCM10023172_28730</name>
</gene>
<name>A0ABP8QJQ5_9BACT</name>
<dbReference type="RefSeq" id="WP_255554886.1">
    <property type="nucleotide sequence ID" value="NZ_BAABGQ010000006.1"/>
</dbReference>
<dbReference type="Pfam" id="PF07859">
    <property type="entry name" value="Abhydrolase_3"/>
    <property type="match status" value="1"/>
</dbReference>
<keyword evidence="5" id="KW-1185">Reference proteome</keyword>
<comment type="caution">
    <text evidence="4">The sequence shown here is derived from an EMBL/GenBank/DDBJ whole genome shotgun (WGS) entry which is preliminary data.</text>
</comment>
<proteinExistence type="inferred from homology"/>
<evidence type="ECO:0000313" key="4">
    <source>
        <dbReference type="EMBL" id="GAA4503588.1"/>
    </source>
</evidence>
<evidence type="ECO:0000256" key="2">
    <source>
        <dbReference type="ARBA" id="ARBA00022801"/>
    </source>
</evidence>
<reference evidence="5" key="1">
    <citation type="journal article" date="2019" name="Int. J. Syst. Evol. Microbiol.">
        <title>The Global Catalogue of Microorganisms (GCM) 10K type strain sequencing project: providing services to taxonomists for standard genome sequencing and annotation.</title>
        <authorList>
            <consortium name="The Broad Institute Genomics Platform"/>
            <consortium name="The Broad Institute Genome Sequencing Center for Infectious Disease"/>
            <person name="Wu L."/>
            <person name="Ma J."/>
        </authorList>
    </citation>
    <scope>NUCLEOTIDE SEQUENCE [LARGE SCALE GENOMIC DNA]</scope>
    <source>
        <strain evidence="5">JCM 17841</strain>
    </source>
</reference>